<comment type="caution">
    <text evidence="7">The sequence shown here is derived from an EMBL/GenBank/DDBJ whole genome shotgun (WGS) entry which is preliminary data.</text>
</comment>
<dbReference type="EMBL" id="AQQY01000007">
    <property type="protein sequence ID" value="KCV81464.1"/>
    <property type="molecule type" value="Genomic_DNA"/>
</dbReference>
<dbReference type="InterPro" id="IPR036759">
    <property type="entry name" value="TPK_catalytic_sf"/>
</dbReference>
<evidence type="ECO:0000256" key="2">
    <source>
        <dbReference type="ARBA" id="ARBA00022741"/>
    </source>
</evidence>
<dbReference type="SUPFAM" id="SSF63999">
    <property type="entry name" value="Thiamin pyrophosphokinase, catalytic domain"/>
    <property type="match status" value="1"/>
</dbReference>
<dbReference type="InterPro" id="IPR007371">
    <property type="entry name" value="TPK_catalytic"/>
</dbReference>
<dbReference type="InterPro" id="IPR006282">
    <property type="entry name" value="Thi_PPkinase"/>
</dbReference>
<evidence type="ECO:0000313" key="8">
    <source>
        <dbReference type="Proteomes" id="UP000024836"/>
    </source>
</evidence>
<dbReference type="Gene3D" id="3.40.50.10240">
    <property type="entry name" value="Thiamin pyrophosphokinase, catalytic domain"/>
    <property type="match status" value="1"/>
</dbReference>
<protein>
    <recommendedName>
        <fullName evidence="5">Thiamine diphosphokinase</fullName>
        <ecNumber evidence="5">2.7.6.2</ecNumber>
    </recommendedName>
</protein>
<dbReference type="AlphaFoldDB" id="A0A058ZIL9"/>
<sequence>MITLVGGGDLAAEDLQAALTIAPVLVAADSGADKTLAAGVVPQAVIGDLDSISPGARAAVPESAIHHIPEQDSTDFDKALRSVKAPLVLALGFLGARLDHSLAALNVLVRQPQQPCILIGEQDVAFLCPLELRMTLPVGTRFSLFPMGPVQGQSTGLRWPLEGLEFSPTGMIGTSNEVCGDPLRVTLDARAMIAMVPRTHLKAVIKSLTA</sequence>
<dbReference type="GO" id="GO:0030975">
    <property type="term" value="F:thiamine binding"/>
    <property type="evidence" value="ECO:0007669"/>
    <property type="project" value="InterPro"/>
</dbReference>
<keyword evidence="4" id="KW-0067">ATP-binding</keyword>
<keyword evidence="2" id="KW-0547">Nucleotide-binding</keyword>
<dbReference type="OrthoDB" id="7057856at2"/>
<dbReference type="InterPro" id="IPR036371">
    <property type="entry name" value="TPK_B1-bd_sf"/>
</dbReference>
<dbReference type="Pfam" id="PF04263">
    <property type="entry name" value="TPK_catalytic"/>
    <property type="match status" value="1"/>
</dbReference>
<dbReference type="GO" id="GO:0016301">
    <property type="term" value="F:kinase activity"/>
    <property type="evidence" value="ECO:0007669"/>
    <property type="project" value="UniProtKB-KW"/>
</dbReference>
<dbReference type="InterPro" id="IPR053149">
    <property type="entry name" value="TPK"/>
</dbReference>
<dbReference type="NCBIfam" id="TIGR01378">
    <property type="entry name" value="thi_PPkinase"/>
    <property type="match status" value="1"/>
</dbReference>
<dbReference type="PATRIC" id="fig|1461693.3.peg.2259"/>
<evidence type="ECO:0000256" key="5">
    <source>
        <dbReference type="NCBIfam" id="TIGR01378"/>
    </source>
</evidence>
<dbReference type="STRING" id="1461693.ATO10_11147"/>
<organism evidence="7 8">
    <name type="scientific">Actibacterium atlanticum</name>
    <dbReference type="NCBI Taxonomy" id="1461693"/>
    <lineage>
        <taxon>Bacteria</taxon>
        <taxon>Pseudomonadati</taxon>
        <taxon>Pseudomonadota</taxon>
        <taxon>Alphaproteobacteria</taxon>
        <taxon>Rhodobacterales</taxon>
        <taxon>Roseobacteraceae</taxon>
        <taxon>Actibacterium</taxon>
    </lineage>
</organism>
<dbReference type="Proteomes" id="UP000024836">
    <property type="component" value="Unassembled WGS sequence"/>
</dbReference>
<dbReference type="GO" id="GO:0005524">
    <property type="term" value="F:ATP binding"/>
    <property type="evidence" value="ECO:0007669"/>
    <property type="project" value="UniProtKB-KW"/>
</dbReference>
<keyword evidence="8" id="KW-1185">Reference proteome</keyword>
<feature type="domain" description="Thiamin pyrophosphokinase thiamin-binding" evidence="6">
    <location>
        <begin position="120"/>
        <end position="193"/>
    </location>
</feature>
<evidence type="ECO:0000313" key="7">
    <source>
        <dbReference type="EMBL" id="KCV81464.1"/>
    </source>
</evidence>
<gene>
    <name evidence="7" type="ORF">ATO10_11147</name>
</gene>
<dbReference type="GO" id="GO:0009229">
    <property type="term" value="P:thiamine diphosphate biosynthetic process"/>
    <property type="evidence" value="ECO:0007669"/>
    <property type="project" value="InterPro"/>
</dbReference>
<dbReference type="GO" id="GO:0006772">
    <property type="term" value="P:thiamine metabolic process"/>
    <property type="evidence" value="ECO:0007669"/>
    <property type="project" value="UniProtKB-UniRule"/>
</dbReference>
<evidence type="ECO:0000256" key="4">
    <source>
        <dbReference type="ARBA" id="ARBA00022840"/>
    </source>
</evidence>
<evidence type="ECO:0000256" key="1">
    <source>
        <dbReference type="ARBA" id="ARBA00022679"/>
    </source>
</evidence>
<evidence type="ECO:0000259" key="6">
    <source>
        <dbReference type="SMART" id="SM00983"/>
    </source>
</evidence>
<proteinExistence type="predicted"/>
<dbReference type="Pfam" id="PF04265">
    <property type="entry name" value="TPK_B1_binding"/>
    <property type="match status" value="1"/>
</dbReference>
<keyword evidence="3 7" id="KW-0418">Kinase</keyword>
<dbReference type="GO" id="GO:0004788">
    <property type="term" value="F:thiamine diphosphokinase activity"/>
    <property type="evidence" value="ECO:0007669"/>
    <property type="project" value="UniProtKB-UniRule"/>
</dbReference>
<reference evidence="7 8" key="1">
    <citation type="submission" date="2013-04" db="EMBL/GenBank/DDBJ databases">
        <title>Shimia sp. 22II-S11-Z10 Genome Sequencing.</title>
        <authorList>
            <person name="Lai Q."/>
            <person name="Li G."/>
            <person name="Shao Z."/>
        </authorList>
    </citation>
    <scope>NUCLEOTIDE SEQUENCE [LARGE SCALE GENOMIC DNA]</scope>
    <source>
        <strain evidence="8">22II-S11-Z10</strain>
    </source>
</reference>
<dbReference type="eggNOG" id="COG1564">
    <property type="taxonomic scope" value="Bacteria"/>
</dbReference>
<keyword evidence="1" id="KW-0808">Transferase</keyword>
<dbReference type="InterPro" id="IPR007373">
    <property type="entry name" value="Thiamin_PyroPKinase_B1-bd"/>
</dbReference>
<accession>A0A058ZIL9</accession>
<dbReference type="PANTHER" id="PTHR41299">
    <property type="entry name" value="THIAMINE PYROPHOSPHOKINASE"/>
    <property type="match status" value="1"/>
</dbReference>
<dbReference type="CDD" id="cd07995">
    <property type="entry name" value="TPK"/>
    <property type="match status" value="1"/>
</dbReference>
<evidence type="ECO:0000256" key="3">
    <source>
        <dbReference type="ARBA" id="ARBA00022777"/>
    </source>
</evidence>
<dbReference type="PANTHER" id="PTHR41299:SF1">
    <property type="entry name" value="THIAMINE PYROPHOSPHOKINASE"/>
    <property type="match status" value="1"/>
</dbReference>
<name>A0A058ZIL9_9RHOB</name>
<dbReference type="EC" id="2.7.6.2" evidence="5"/>
<dbReference type="SUPFAM" id="SSF63862">
    <property type="entry name" value="Thiamin pyrophosphokinase, substrate-binding domain"/>
    <property type="match status" value="1"/>
</dbReference>
<dbReference type="SMART" id="SM00983">
    <property type="entry name" value="TPK_B1_binding"/>
    <property type="match status" value="1"/>
</dbReference>